<gene>
    <name evidence="1" type="ORF">ACFQ38_16150</name>
</gene>
<sequence length="123" mass="14651">MMKTFEINSVGDWTLEMIEEDDELIQNIKHLIYERVGEWFLNEDHGFRRYVVEEKRFSEREIVQAIYDAIYQEPRITEIIKVDYAFNRIKRKLTIGLQLRTAKGIVGGVIDVDFSRIQTQTVH</sequence>
<dbReference type="EMBL" id="JBHTLT010000127">
    <property type="protein sequence ID" value="MFD1206629.1"/>
    <property type="molecule type" value="Genomic_DNA"/>
</dbReference>
<comment type="caution">
    <text evidence="1">The sequence shown here is derived from an EMBL/GenBank/DDBJ whole genome shotgun (WGS) entry which is preliminary data.</text>
</comment>
<organism evidence="1 2">
    <name type="scientific">Sporosarcina contaminans</name>
    <dbReference type="NCBI Taxonomy" id="633403"/>
    <lineage>
        <taxon>Bacteria</taxon>
        <taxon>Bacillati</taxon>
        <taxon>Bacillota</taxon>
        <taxon>Bacilli</taxon>
        <taxon>Bacillales</taxon>
        <taxon>Caryophanaceae</taxon>
        <taxon>Sporosarcina</taxon>
    </lineage>
</organism>
<protein>
    <recommendedName>
        <fullName evidence="3">DUF2634 domain-containing protein</fullName>
    </recommendedName>
</protein>
<evidence type="ECO:0008006" key="3">
    <source>
        <dbReference type="Google" id="ProtNLM"/>
    </source>
</evidence>
<dbReference type="Proteomes" id="UP001597231">
    <property type="component" value="Unassembled WGS sequence"/>
</dbReference>
<proteinExistence type="predicted"/>
<name>A0ABW3U4K5_9BACL</name>
<evidence type="ECO:0000313" key="2">
    <source>
        <dbReference type="Proteomes" id="UP001597231"/>
    </source>
</evidence>
<reference evidence="2" key="1">
    <citation type="journal article" date="2019" name="Int. J. Syst. Evol. Microbiol.">
        <title>The Global Catalogue of Microorganisms (GCM) 10K type strain sequencing project: providing services to taxonomists for standard genome sequencing and annotation.</title>
        <authorList>
            <consortium name="The Broad Institute Genomics Platform"/>
            <consortium name="The Broad Institute Genome Sequencing Center for Infectious Disease"/>
            <person name="Wu L."/>
            <person name="Ma J."/>
        </authorList>
    </citation>
    <scope>NUCLEOTIDE SEQUENCE [LARGE SCALE GENOMIC DNA]</scope>
    <source>
        <strain evidence="2">CCUG 53915</strain>
    </source>
</reference>
<dbReference type="Pfam" id="PF10934">
    <property type="entry name" value="Sheath_initiator"/>
    <property type="match status" value="1"/>
</dbReference>
<evidence type="ECO:0000313" key="1">
    <source>
        <dbReference type="EMBL" id="MFD1206629.1"/>
    </source>
</evidence>
<dbReference type="InterPro" id="IPR020288">
    <property type="entry name" value="Sheath_initiator"/>
</dbReference>
<accession>A0ABW3U4K5</accession>
<keyword evidence="2" id="KW-1185">Reference proteome</keyword>
<dbReference type="Gene3D" id="3.10.450.40">
    <property type="match status" value="1"/>
</dbReference>
<dbReference type="SUPFAM" id="SSF160719">
    <property type="entry name" value="gpW/gp25-like"/>
    <property type="match status" value="1"/>
</dbReference>